<keyword evidence="1" id="KW-0472">Membrane</keyword>
<sequence>MRNKMVAVAIMAIVLLSVGVLFWYFTPSDVKIVSLEAPEELRLGQLSSLKINLQNNASEDVNVTINVKNAFVDEKGESLKGFTILAYANLSYNESNAFDSPQKEVLLKPGSNFIVVSIGYQVPGAQKVEVEVYQRGKLADSRTIEINIPKPEIEVFLYNYQGINGTSEIHAVYGYLQLRGKGYAPGVEVNISVINELTNTTVSTVTRRYSLRSEIDESEPLVTWEFRNSTYDPVTGARTTYDTKTYAPIVVIELAKDEPSAEKYILSPIVIKGRIGDKYKVVATATWVDQVVSSEMRIPSPSAISGRVYPYGG</sequence>
<evidence type="ECO:0000313" key="3">
    <source>
        <dbReference type="Proteomes" id="UP000027153"/>
    </source>
</evidence>
<gene>
    <name evidence="2" type="ORF">ANME2D_01333</name>
</gene>
<organism evidence="2 3">
    <name type="scientific">Candidatus Methanoperedens nitratireducens</name>
    <dbReference type="NCBI Taxonomy" id="1392998"/>
    <lineage>
        <taxon>Archaea</taxon>
        <taxon>Methanobacteriati</taxon>
        <taxon>Methanobacteriota</taxon>
        <taxon>Stenosarchaea group</taxon>
        <taxon>Methanomicrobia</taxon>
        <taxon>Methanosarcinales</taxon>
        <taxon>ANME-2 cluster</taxon>
        <taxon>Candidatus Methanoperedentaceae</taxon>
        <taxon>Candidatus Methanoperedens</taxon>
    </lineage>
</organism>
<dbReference type="EMBL" id="JMIY01000002">
    <property type="protein sequence ID" value="KCZ72897.1"/>
    <property type="molecule type" value="Genomic_DNA"/>
</dbReference>
<keyword evidence="1" id="KW-0812">Transmembrane</keyword>
<name>A0A062V6G7_9EURY</name>
<dbReference type="RefSeq" id="WP_048089905.1">
    <property type="nucleotide sequence ID" value="NZ_JMIY01000002.1"/>
</dbReference>
<reference evidence="2 3" key="1">
    <citation type="journal article" date="2013" name="Nature">
        <title>Anaerobic oxidation of methane coupled to nitrate reduction in a novel archaeal lineage.</title>
        <authorList>
            <person name="Haroon M.F."/>
            <person name="Hu S."/>
            <person name="Shi Y."/>
            <person name="Imelfort M."/>
            <person name="Keller J."/>
            <person name="Hugenholtz P."/>
            <person name="Yuan Z."/>
            <person name="Tyson G.W."/>
        </authorList>
    </citation>
    <scope>NUCLEOTIDE SEQUENCE [LARGE SCALE GENOMIC DNA]</scope>
    <source>
        <strain evidence="2 3">ANME-2d</strain>
    </source>
</reference>
<keyword evidence="1" id="KW-1133">Transmembrane helix</keyword>
<evidence type="ECO:0000313" key="2">
    <source>
        <dbReference type="EMBL" id="KCZ72897.1"/>
    </source>
</evidence>
<comment type="caution">
    <text evidence="2">The sequence shown here is derived from an EMBL/GenBank/DDBJ whole genome shotgun (WGS) entry which is preliminary data.</text>
</comment>
<dbReference type="AlphaFoldDB" id="A0A062V6G7"/>
<keyword evidence="3" id="KW-1185">Reference proteome</keyword>
<dbReference type="OrthoDB" id="147044at2157"/>
<evidence type="ECO:0000256" key="1">
    <source>
        <dbReference type="SAM" id="Phobius"/>
    </source>
</evidence>
<accession>A0A062V6G7</accession>
<protein>
    <submittedName>
        <fullName evidence="2">Uncharacterized protein</fullName>
    </submittedName>
</protein>
<feature type="transmembrane region" description="Helical" evidence="1">
    <location>
        <begin position="7"/>
        <end position="25"/>
    </location>
</feature>
<proteinExistence type="predicted"/>
<dbReference type="Proteomes" id="UP000027153">
    <property type="component" value="Unassembled WGS sequence"/>
</dbReference>